<evidence type="ECO:0000313" key="1">
    <source>
        <dbReference type="EMBL" id="SDX59833.1"/>
    </source>
</evidence>
<protein>
    <submittedName>
        <fullName evidence="1">Uncharacterized protein</fullName>
    </submittedName>
</protein>
<reference evidence="2" key="1">
    <citation type="submission" date="2016-10" db="EMBL/GenBank/DDBJ databases">
        <authorList>
            <person name="Varghese N."/>
            <person name="Submissions S."/>
        </authorList>
    </citation>
    <scope>NUCLEOTIDE SEQUENCE [LARGE SCALE GENOMIC DNA]</scope>
    <source>
        <strain evidence="2">DSM 15718</strain>
    </source>
</reference>
<name>A0A1H3D032_9FLAO</name>
<sequence>MLMLLDKIGVPKGKVISTTGGVLSKIYQKEKIIY</sequence>
<evidence type="ECO:0000313" key="2">
    <source>
        <dbReference type="Proteomes" id="UP000198569"/>
    </source>
</evidence>
<dbReference type="Proteomes" id="UP000198569">
    <property type="component" value="Unassembled WGS sequence"/>
</dbReference>
<gene>
    <name evidence="1" type="ORF">SAMN05444338_11260</name>
</gene>
<dbReference type="AlphaFoldDB" id="A0A1H3D032"/>
<proteinExistence type="predicted"/>
<keyword evidence="2" id="KW-1185">Reference proteome</keyword>
<dbReference type="EMBL" id="FNMV01000012">
    <property type="protein sequence ID" value="SDX59833.1"/>
    <property type="molecule type" value="Genomic_DNA"/>
</dbReference>
<organism evidence="1 2">
    <name type="scientific">Flavobacterium degerlachei</name>
    <dbReference type="NCBI Taxonomy" id="229203"/>
    <lineage>
        <taxon>Bacteria</taxon>
        <taxon>Pseudomonadati</taxon>
        <taxon>Bacteroidota</taxon>
        <taxon>Flavobacteriia</taxon>
        <taxon>Flavobacteriales</taxon>
        <taxon>Flavobacteriaceae</taxon>
        <taxon>Flavobacterium</taxon>
    </lineage>
</organism>
<accession>A0A1H3D032</accession>